<name>A0ABV6YVB3_UNCC1</name>
<dbReference type="Proteomes" id="UP001594351">
    <property type="component" value="Unassembled WGS sequence"/>
</dbReference>
<evidence type="ECO:0000256" key="1">
    <source>
        <dbReference type="SAM" id="MobiDB-lite"/>
    </source>
</evidence>
<sequence length="290" mass="34236">MIKIGTSGYSYTDWKGTFYPKTIKSHEMLTYYARFFECVEINFTYYRLPQASQFVSMIEKSKGTVEFVVKAFQDLTHKRVENYQAILKNFLNNLKPLVEAELLGAILFQFPYSFKYSAENCRYLEILRELTQSQTMIIEFRHTGWIRDEVFDFLHRNELGFCCVDEPQLPGLMPVRAELTSKIGYVRFHGRNAHKWWHHDQPYERYHYLYTADELAEWLTPINKLAHEAEKVFVFTNNHYLGNAATNAQMLKDLLGQKSKTPVPMHKQQSLNLFQNDHDSQGIEDQNRTD</sequence>
<organism evidence="2 3">
    <name type="scientific">candidate division CSSED10-310 bacterium</name>
    <dbReference type="NCBI Taxonomy" id="2855610"/>
    <lineage>
        <taxon>Bacteria</taxon>
        <taxon>Bacteria division CSSED10-310</taxon>
    </lineage>
</organism>
<reference evidence="2 3" key="1">
    <citation type="submission" date="2024-09" db="EMBL/GenBank/DDBJ databases">
        <title>Laminarin stimulates single cell rates of sulfate reduction while oxygen inhibits transcriptomic activity in coastal marine sediment.</title>
        <authorList>
            <person name="Lindsay M."/>
            <person name="Orcutt B."/>
            <person name="Emerson D."/>
            <person name="Stepanauskas R."/>
            <person name="D'Angelo T."/>
        </authorList>
    </citation>
    <scope>NUCLEOTIDE SEQUENCE [LARGE SCALE GENOMIC DNA]</scope>
    <source>
        <strain evidence="2">SAG AM-311-K15</strain>
    </source>
</reference>
<keyword evidence="3" id="KW-1185">Reference proteome</keyword>
<dbReference type="PANTHER" id="PTHR30348:SF13">
    <property type="entry name" value="UPF0759 PROTEIN YUNF"/>
    <property type="match status" value="1"/>
</dbReference>
<proteinExistence type="predicted"/>
<dbReference type="InterPro" id="IPR002763">
    <property type="entry name" value="DUF72"/>
</dbReference>
<comment type="caution">
    <text evidence="2">The sequence shown here is derived from an EMBL/GenBank/DDBJ whole genome shotgun (WGS) entry which is preliminary data.</text>
</comment>
<feature type="region of interest" description="Disordered" evidence="1">
    <location>
        <begin position="261"/>
        <end position="290"/>
    </location>
</feature>
<dbReference type="InterPro" id="IPR036520">
    <property type="entry name" value="UPF0759_sf"/>
</dbReference>
<dbReference type="EMBL" id="JBHPBY010000078">
    <property type="protein sequence ID" value="MFC1850131.1"/>
    <property type="molecule type" value="Genomic_DNA"/>
</dbReference>
<dbReference type="SUPFAM" id="SSF117396">
    <property type="entry name" value="TM1631-like"/>
    <property type="match status" value="1"/>
</dbReference>
<dbReference type="PANTHER" id="PTHR30348">
    <property type="entry name" value="UNCHARACTERIZED PROTEIN YECE"/>
    <property type="match status" value="1"/>
</dbReference>
<protein>
    <submittedName>
        <fullName evidence="2">DUF72 domain-containing protein</fullName>
    </submittedName>
</protein>
<accession>A0ABV6YVB3</accession>
<gene>
    <name evidence="2" type="ORF">ACFL27_08070</name>
</gene>
<evidence type="ECO:0000313" key="3">
    <source>
        <dbReference type="Proteomes" id="UP001594351"/>
    </source>
</evidence>
<evidence type="ECO:0000313" key="2">
    <source>
        <dbReference type="EMBL" id="MFC1850131.1"/>
    </source>
</evidence>
<feature type="compositionally biased region" description="Basic and acidic residues" evidence="1">
    <location>
        <begin position="276"/>
        <end position="290"/>
    </location>
</feature>
<dbReference type="Pfam" id="PF01904">
    <property type="entry name" value="DUF72"/>
    <property type="match status" value="1"/>
</dbReference>
<dbReference type="Gene3D" id="3.20.20.410">
    <property type="entry name" value="Protein of unknown function UPF0759"/>
    <property type="match status" value="1"/>
</dbReference>